<dbReference type="EMBL" id="ABVR01000025">
    <property type="protein sequence ID" value="EEG91639.1"/>
    <property type="molecule type" value="Genomic_DNA"/>
</dbReference>
<proteinExistence type="predicted"/>
<dbReference type="Proteomes" id="UP000003793">
    <property type="component" value="Unassembled WGS sequence"/>
</dbReference>
<protein>
    <submittedName>
        <fullName evidence="1">Uncharacterized protein</fullName>
    </submittedName>
</protein>
<comment type="caution">
    <text evidence="1">The sequence shown here is derived from an EMBL/GenBank/DDBJ whole genome shotgun (WGS) entry which is preliminary data.</text>
</comment>
<name>C0B4L2_9FIRM</name>
<gene>
    <name evidence="1" type="ORF">COPCOM_00072</name>
</gene>
<organism evidence="1 2">
    <name type="scientific">Coprococcus comes ATCC 27758</name>
    <dbReference type="NCBI Taxonomy" id="470146"/>
    <lineage>
        <taxon>Bacteria</taxon>
        <taxon>Bacillati</taxon>
        <taxon>Bacillota</taxon>
        <taxon>Clostridia</taxon>
        <taxon>Lachnospirales</taxon>
        <taxon>Lachnospiraceae</taxon>
        <taxon>Coprococcus</taxon>
    </lineage>
</organism>
<evidence type="ECO:0000313" key="2">
    <source>
        <dbReference type="Proteomes" id="UP000003793"/>
    </source>
</evidence>
<accession>C0B4L2</accession>
<sequence>MEVLLIRQPHEDRSDYLLSAAKAEKTIINKTACFGFTIKIRKLPTAQPIKAPKIGTNAVNAIKIPIKSAYGILKYLA</sequence>
<reference evidence="1 2" key="2">
    <citation type="submission" date="2009-03" db="EMBL/GenBank/DDBJ databases">
        <title>Draft genome sequence of Coprococcus comes (ATCC 27758).</title>
        <authorList>
            <person name="Sudarsanam P."/>
            <person name="Ley R."/>
            <person name="Guruge J."/>
            <person name="Turnbaugh P.J."/>
            <person name="Mahowald M."/>
            <person name="Liep D."/>
            <person name="Gordon J."/>
        </authorList>
    </citation>
    <scope>NUCLEOTIDE SEQUENCE [LARGE SCALE GENOMIC DNA]</scope>
    <source>
        <strain evidence="1 2">ATCC 27758</strain>
    </source>
</reference>
<reference evidence="1 2" key="1">
    <citation type="submission" date="2009-02" db="EMBL/GenBank/DDBJ databases">
        <authorList>
            <person name="Fulton L."/>
            <person name="Clifton S."/>
            <person name="Fulton B."/>
            <person name="Xu J."/>
            <person name="Minx P."/>
            <person name="Pepin K.H."/>
            <person name="Johnson M."/>
            <person name="Bhonagiri V."/>
            <person name="Nash W.E."/>
            <person name="Mardis E.R."/>
            <person name="Wilson R.K."/>
        </authorList>
    </citation>
    <scope>NUCLEOTIDE SEQUENCE [LARGE SCALE GENOMIC DNA]</scope>
    <source>
        <strain evidence="1 2">ATCC 27758</strain>
    </source>
</reference>
<evidence type="ECO:0000313" key="1">
    <source>
        <dbReference type="EMBL" id="EEG91639.1"/>
    </source>
</evidence>
<dbReference type="AlphaFoldDB" id="C0B4L2"/>
<dbReference type="HOGENOM" id="CLU_2632068_0_0_9"/>